<dbReference type="RefSeq" id="WP_015713021.1">
    <property type="nucleotide sequence ID" value="NC_015577.1"/>
</dbReference>
<dbReference type="AlphaFoldDB" id="F5YF62"/>
<evidence type="ECO:0000313" key="3">
    <source>
        <dbReference type="Proteomes" id="UP000009222"/>
    </source>
</evidence>
<dbReference type="HOGENOM" id="CLU_2398680_0_0_12"/>
<proteinExistence type="predicted"/>
<organism evidence="2 3">
    <name type="scientific">Leadbettera azotonutricia (strain ATCC BAA-888 / DSM 13862 / ZAS-9)</name>
    <name type="common">Treponema azotonutricium</name>
    <dbReference type="NCBI Taxonomy" id="545695"/>
    <lineage>
        <taxon>Bacteria</taxon>
        <taxon>Pseudomonadati</taxon>
        <taxon>Spirochaetota</taxon>
        <taxon>Spirochaetia</taxon>
        <taxon>Spirochaetales</taxon>
        <taxon>Breznakiellaceae</taxon>
        <taxon>Leadbettera</taxon>
    </lineage>
</organism>
<dbReference type="EMBL" id="CP001841">
    <property type="protein sequence ID" value="AEF80427.1"/>
    <property type="molecule type" value="Genomic_DNA"/>
</dbReference>
<evidence type="ECO:0000313" key="2">
    <source>
        <dbReference type="EMBL" id="AEF80427.1"/>
    </source>
</evidence>
<reference evidence="3" key="1">
    <citation type="submission" date="2009-12" db="EMBL/GenBank/DDBJ databases">
        <title>Complete sequence of Treponema azotonutricium strain ZAS-9.</title>
        <authorList>
            <person name="Tetu S.G."/>
            <person name="Matson E."/>
            <person name="Ren Q."/>
            <person name="Seshadri R."/>
            <person name="Elbourne L."/>
            <person name="Hassan K.A."/>
            <person name="Durkin A."/>
            <person name="Radune D."/>
            <person name="Mohamoud Y."/>
            <person name="Shay R."/>
            <person name="Jin S."/>
            <person name="Zhang X."/>
            <person name="Lucey K."/>
            <person name="Ballor N.R."/>
            <person name="Ottesen E."/>
            <person name="Rosenthal R."/>
            <person name="Allen A."/>
            <person name="Leadbetter J.R."/>
            <person name="Paulsen I.T."/>
        </authorList>
    </citation>
    <scope>NUCLEOTIDE SEQUENCE [LARGE SCALE GENOMIC DNA]</scope>
    <source>
        <strain evidence="3">ATCC BAA-888 / DSM 13862 / ZAS-9</strain>
    </source>
</reference>
<dbReference type="KEGG" id="taz:TREAZ_2501"/>
<protein>
    <submittedName>
        <fullName evidence="2">Uncharacterized protein</fullName>
    </submittedName>
</protein>
<keyword evidence="3" id="KW-1185">Reference proteome</keyword>
<gene>
    <name evidence="2" type="ordered locus">TREAZ_2501</name>
</gene>
<dbReference type="InParanoid" id="F5YF62"/>
<evidence type="ECO:0000256" key="1">
    <source>
        <dbReference type="SAM" id="MobiDB-lite"/>
    </source>
</evidence>
<name>F5YF62_LEAAZ</name>
<dbReference type="STRING" id="545695.TREAZ_2501"/>
<dbReference type="Proteomes" id="UP000009222">
    <property type="component" value="Chromosome"/>
</dbReference>
<feature type="compositionally biased region" description="Basic and acidic residues" evidence="1">
    <location>
        <begin position="74"/>
        <end position="93"/>
    </location>
</feature>
<feature type="region of interest" description="Disordered" evidence="1">
    <location>
        <begin position="68"/>
        <end position="93"/>
    </location>
</feature>
<reference evidence="2 3" key="2">
    <citation type="journal article" date="2011" name="ISME J.">
        <title>RNA-seq reveals cooperative metabolic interactions between two termite-gut spirochete species in co-culture.</title>
        <authorList>
            <person name="Rosenthal A.Z."/>
            <person name="Matson E.G."/>
            <person name="Eldar A."/>
            <person name="Leadbetter J.R."/>
        </authorList>
    </citation>
    <scope>NUCLEOTIDE SEQUENCE [LARGE SCALE GENOMIC DNA]</scope>
    <source>
        <strain evidence="3">ATCC BAA-888 / DSM 13862 / ZAS-9</strain>
    </source>
</reference>
<sequence length="93" mass="10623">MQYYNRIRDKIDNLDSAAAALPKLPETLAAAHSVQRLLKNALEKIDSGDLSRQMENLLFNLDMEIRNPSPTFNGKDEPALMSEYRNRSDGEVW</sequence>
<accession>F5YF62</accession>